<name>A0A4Z2CP51_SCHJA</name>
<evidence type="ECO:0000256" key="1">
    <source>
        <dbReference type="SAM" id="Phobius"/>
    </source>
</evidence>
<keyword evidence="1" id="KW-0812">Transmembrane</keyword>
<dbReference type="Proteomes" id="UP000311919">
    <property type="component" value="Unassembled WGS sequence"/>
</dbReference>
<keyword evidence="3" id="KW-0808">Transferase</keyword>
<dbReference type="OrthoDB" id="6229189at2759"/>
<keyword evidence="4" id="KW-1185">Reference proteome</keyword>
<sequence length="444" mass="50826">MVQQRSVNEIPVVQNGPGKERTLGVKSNLEPRYRGRFTKSKQLLPISRMETISCAAIRPTLMIDAKWAFPKRDSKIVMETQFTFRVYNPPIIVWSYVLKPIPKYLIKDEFLAHTLRIIKHWCALKITLVEHKLSPCRDIIVQVMPLVTLTRSRSMYTEILIPIDLTNEPTFLLVNPAENYFSHIHANLKAEMDELIRTTVIKDGLPIQEVTTHIRIICPPGSQTYHSPPLLKSLKPSKDITVSNVSFLLKNSSAYPLAKWSLVCQPCPPGHASRTPYAFDGCHLCPKGHYSRETDYPSGKGCLPCPIGFTTGTTGAKSVRECHVDGGAVTRLIIVTLVKIWTKFEQFLVDNMRKEINTETVRKIYENDLVRDTNISLFIWIFLSLYFLIVVCLLSLAVYRIYLYIKLNRIYRAQFRLLLKSTLVGQINLVRRIKARTRINSNPT</sequence>
<dbReference type="SMART" id="SM01411">
    <property type="entry name" value="Ephrin_rec_like"/>
    <property type="match status" value="1"/>
</dbReference>
<accession>A0A4Z2CP51</accession>
<organism evidence="3 4">
    <name type="scientific">Schistosoma japonicum</name>
    <name type="common">Blood fluke</name>
    <dbReference type="NCBI Taxonomy" id="6182"/>
    <lineage>
        <taxon>Eukaryota</taxon>
        <taxon>Metazoa</taxon>
        <taxon>Spiralia</taxon>
        <taxon>Lophotrochozoa</taxon>
        <taxon>Platyhelminthes</taxon>
        <taxon>Trematoda</taxon>
        <taxon>Digenea</taxon>
        <taxon>Strigeidida</taxon>
        <taxon>Schistosomatoidea</taxon>
        <taxon>Schistosomatidae</taxon>
        <taxon>Schistosoma</taxon>
    </lineage>
</organism>
<keyword evidence="3" id="KW-0255">Endonuclease</keyword>
<keyword evidence="3" id="KW-0378">Hydrolase</keyword>
<keyword evidence="3" id="KW-0695">RNA-directed DNA polymerase</keyword>
<keyword evidence="3" id="KW-0548">Nucleotidyltransferase</keyword>
<dbReference type="InterPro" id="IPR011641">
    <property type="entry name" value="Tyr-kin_ephrin_A/B_rcpt-like"/>
</dbReference>
<keyword evidence="3" id="KW-0540">Nuclease</keyword>
<feature type="transmembrane region" description="Helical" evidence="1">
    <location>
        <begin position="377"/>
        <end position="402"/>
    </location>
</feature>
<reference evidence="3 4" key="1">
    <citation type="submission" date="2019-03" db="EMBL/GenBank/DDBJ databases">
        <title>An improved genome assembly of the fluke Schistosoma japonicum.</title>
        <authorList>
            <person name="Hu W."/>
            <person name="Luo F."/>
            <person name="Yin M."/>
            <person name="Mo X."/>
            <person name="Sun C."/>
            <person name="Wu Q."/>
            <person name="Zhu B."/>
            <person name="Xiang M."/>
            <person name="Wang J."/>
            <person name="Wang Y."/>
            <person name="Zhang T."/>
            <person name="Xu B."/>
            <person name="Zheng H."/>
            <person name="Feng Z."/>
        </authorList>
    </citation>
    <scope>NUCLEOTIDE SEQUENCE [LARGE SCALE GENOMIC DNA]</scope>
    <source>
        <strain evidence="3">HuSjv2</strain>
        <tissue evidence="3">Worms</tissue>
    </source>
</reference>
<dbReference type="GO" id="GO:0003964">
    <property type="term" value="F:RNA-directed DNA polymerase activity"/>
    <property type="evidence" value="ECO:0007669"/>
    <property type="project" value="UniProtKB-KW"/>
</dbReference>
<dbReference type="AlphaFoldDB" id="A0A4Z2CP51"/>
<protein>
    <submittedName>
        <fullName evidence="3">Endonuclease reverse transcriptase</fullName>
    </submittedName>
</protein>
<dbReference type="GO" id="GO:0004519">
    <property type="term" value="F:endonuclease activity"/>
    <property type="evidence" value="ECO:0007669"/>
    <property type="project" value="UniProtKB-KW"/>
</dbReference>
<evidence type="ECO:0000259" key="2">
    <source>
        <dbReference type="Pfam" id="PF07699"/>
    </source>
</evidence>
<keyword evidence="1" id="KW-0472">Membrane</keyword>
<dbReference type="Pfam" id="PF07699">
    <property type="entry name" value="Ephrin_rec_like"/>
    <property type="match status" value="1"/>
</dbReference>
<feature type="domain" description="Tyrosine-protein kinase ephrin type A/B receptor-like" evidence="2">
    <location>
        <begin position="282"/>
        <end position="322"/>
    </location>
</feature>
<comment type="caution">
    <text evidence="3">The sequence shown here is derived from an EMBL/GenBank/DDBJ whole genome shotgun (WGS) entry which is preliminary data.</text>
</comment>
<proteinExistence type="predicted"/>
<dbReference type="Gene3D" id="2.10.50.10">
    <property type="entry name" value="Tumor Necrosis Factor Receptor, subunit A, domain 2"/>
    <property type="match status" value="1"/>
</dbReference>
<keyword evidence="1" id="KW-1133">Transmembrane helix</keyword>
<gene>
    <name evidence="3" type="ORF">EWB00_008665</name>
</gene>
<evidence type="ECO:0000313" key="4">
    <source>
        <dbReference type="Proteomes" id="UP000311919"/>
    </source>
</evidence>
<evidence type="ECO:0000313" key="3">
    <source>
        <dbReference type="EMBL" id="TNN06039.1"/>
    </source>
</evidence>
<dbReference type="EMBL" id="SKCS01000485">
    <property type="protein sequence ID" value="TNN06039.1"/>
    <property type="molecule type" value="Genomic_DNA"/>
</dbReference>